<sequence length="208" mass="22255">MNNKKIALILLGAIIIMGAVGAYGVLTMQDYIFEKIPYTYTTYVSLPPDSPEGGSLGGYLNIHGQGSNFNFDVAIPGAAKAYENRSDEGFLTYTEEGLNGTGKIESIDISLSTISGLIGGNFKEVMVNTPLKGTLNMTCAGWVGNASFINEGAGLEGVFVINGVHTYWAGNFTMEIVDGRIALPAEYIYHPQGNPAKTTTVNKTFYLS</sequence>
<name>A0A8T8K628_9EURY</name>
<gene>
    <name evidence="1" type="ORF">HYG87_01820</name>
</gene>
<keyword evidence="2" id="KW-1185">Reference proteome</keyword>
<dbReference type="OrthoDB" id="70271at2157"/>
<organism evidence="1 2">
    <name type="scientific">Methanobacterium alkalithermotolerans</name>
    <dbReference type="NCBI Taxonomy" id="2731220"/>
    <lineage>
        <taxon>Archaea</taxon>
        <taxon>Methanobacteriati</taxon>
        <taxon>Methanobacteriota</taxon>
        <taxon>Methanomada group</taxon>
        <taxon>Methanobacteria</taxon>
        <taxon>Methanobacteriales</taxon>
        <taxon>Methanobacteriaceae</taxon>
        <taxon>Methanobacterium</taxon>
    </lineage>
</organism>
<dbReference type="Proteomes" id="UP000681041">
    <property type="component" value="Chromosome"/>
</dbReference>
<dbReference type="GeneID" id="64819462"/>
<dbReference type="RefSeq" id="WP_211533537.1">
    <property type="nucleotide sequence ID" value="NZ_CP058560.1"/>
</dbReference>
<evidence type="ECO:0000313" key="2">
    <source>
        <dbReference type="Proteomes" id="UP000681041"/>
    </source>
</evidence>
<dbReference type="EMBL" id="CP058560">
    <property type="protein sequence ID" value="QUH22593.1"/>
    <property type="molecule type" value="Genomic_DNA"/>
</dbReference>
<evidence type="ECO:0000313" key="1">
    <source>
        <dbReference type="EMBL" id="QUH22593.1"/>
    </source>
</evidence>
<dbReference type="AlphaFoldDB" id="A0A8T8K628"/>
<accession>A0A8T8K628</accession>
<dbReference type="KEGG" id="meme:HYG87_01820"/>
<protein>
    <submittedName>
        <fullName evidence="1">Uncharacterized protein</fullName>
    </submittedName>
</protein>
<proteinExistence type="predicted"/>
<reference evidence="1" key="1">
    <citation type="submission" date="2020-07" db="EMBL/GenBank/DDBJ databases">
        <title>Methanobacterium. sp. MethCan genome.</title>
        <authorList>
            <person name="Postec A."/>
            <person name="Quemeneur M."/>
        </authorList>
    </citation>
    <scope>NUCLEOTIDE SEQUENCE</scope>
    <source>
        <strain evidence="1">MethCAN</strain>
    </source>
</reference>